<accession>A9P0L5</accession>
<organism evidence="3">
    <name type="scientific">Picea sitchensis</name>
    <name type="common">Sitka spruce</name>
    <name type="synonym">Pinus sitchensis</name>
    <dbReference type="NCBI Taxonomy" id="3332"/>
    <lineage>
        <taxon>Eukaryota</taxon>
        <taxon>Viridiplantae</taxon>
        <taxon>Streptophyta</taxon>
        <taxon>Embryophyta</taxon>
        <taxon>Tracheophyta</taxon>
        <taxon>Spermatophyta</taxon>
        <taxon>Pinopsida</taxon>
        <taxon>Pinidae</taxon>
        <taxon>Conifers I</taxon>
        <taxon>Pinales</taxon>
        <taxon>Pinaceae</taxon>
        <taxon>Picea</taxon>
    </lineage>
</organism>
<evidence type="ECO:0000313" key="3">
    <source>
        <dbReference type="EMBL" id="ABK26426.1"/>
    </source>
</evidence>
<dbReference type="EMBL" id="EF087171">
    <property type="protein sequence ID" value="ABK26426.1"/>
    <property type="molecule type" value="mRNA"/>
</dbReference>
<keyword evidence="1" id="KW-0472">Membrane</keyword>
<sequence length="120" mass="14483">MKLMHLKQFLLKLKWVFHLQLLQVQEKNHWYQRELLEIKLAGLVSKSLQLSQRRISMIKSQKNLHLPAFLQVHLQQYMMHLVLLGSHTWRITQMQTQMVEHTSLVMFLLLQLPIFLMILD</sequence>
<keyword evidence="1" id="KW-0812">Transmembrane</keyword>
<dbReference type="AlphaFoldDB" id="A9P0L5"/>
<keyword evidence="2" id="KW-0732">Signal</keyword>
<evidence type="ECO:0000256" key="2">
    <source>
        <dbReference type="SAM" id="SignalP"/>
    </source>
</evidence>
<reference evidence="3" key="1">
    <citation type="journal article" date="2008" name="BMC Genomics">
        <title>A conifer genomics resource of 200,000 spruce (Picea spp.) ESTs and 6,464 high-quality, sequence-finished full-length cDNAs for Sitka spruce (Picea sitchensis).</title>
        <authorList>
            <person name="Ralph S.G."/>
            <person name="Chun H.J."/>
            <person name="Kolosova N."/>
            <person name="Cooper D."/>
            <person name="Oddy C."/>
            <person name="Ritland C.E."/>
            <person name="Kirkpatrick R."/>
            <person name="Moore R."/>
            <person name="Barber S."/>
            <person name="Holt R.A."/>
            <person name="Jones S.J."/>
            <person name="Marra M.A."/>
            <person name="Douglas C.J."/>
            <person name="Ritland K."/>
            <person name="Bohlmann J."/>
        </authorList>
    </citation>
    <scope>NUCLEOTIDE SEQUENCE</scope>
    <source>
        <tissue evidence="3">Green portion of the leader tissue</tissue>
    </source>
</reference>
<feature type="signal peptide" evidence="2">
    <location>
        <begin position="1"/>
        <end position="18"/>
    </location>
</feature>
<feature type="transmembrane region" description="Helical" evidence="1">
    <location>
        <begin position="98"/>
        <end position="119"/>
    </location>
</feature>
<feature type="chain" id="PRO_5002742007" evidence="2">
    <location>
        <begin position="19"/>
        <end position="120"/>
    </location>
</feature>
<keyword evidence="1" id="KW-1133">Transmembrane helix</keyword>
<proteinExistence type="evidence at transcript level"/>
<name>A9P0L5_PICSI</name>
<evidence type="ECO:0000256" key="1">
    <source>
        <dbReference type="SAM" id="Phobius"/>
    </source>
</evidence>
<protein>
    <submittedName>
        <fullName evidence="3">Uncharacterized protein</fullName>
    </submittedName>
</protein>